<dbReference type="SUPFAM" id="SSF69349">
    <property type="entry name" value="Phage fibre proteins"/>
    <property type="match status" value="1"/>
</dbReference>
<evidence type="ECO:0000259" key="7">
    <source>
        <dbReference type="Pfam" id="PF24738"/>
    </source>
</evidence>
<evidence type="ECO:0000256" key="1">
    <source>
        <dbReference type="ARBA" id="ARBA00004613"/>
    </source>
</evidence>
<dbReference type="PANTHER" id="PTHR32305:SF15">
    <property type="entry name" value="PROTEIN RHSA-RELATED"/>
    <property type="match status" value="1"/>
</dbReference>
<dbReference type="Pfam" id="PF05954">
    <property type="entry name" value="Phage_GPD"/>
    <property type="match status" value="1"/>
</dbReference>
<gene>
    <name evidence="8" type="primary">tssI</name>
    <name evidence="8" type="ORF">POL67_04990</name>
</gene>
<dbReference type="InterPro" id="IPR017847">
    <property type="entry name" value="T6SS_RhsGE_Vgr_subset"/>
</dbReference>
<feature type="domain" description="Gp5/Type VI secretion system Vgr protein OB-fold" evidence="5">
    <location>
        <begin position="398"/>
        <end position="466"/>
    </location>
</feature>
<dbReference type="InterPro" id="IPR054030">
    <property type="entry name" value="Gp5_Vgr_C"/>
</dbReference>
<dbReference type="NCBIfam" id="TIGR03361">
    <property type="entry name" value="VI_Rhs_Vgr"/>
    <property type="match status" value="1"/>
</dbReference>
<dbReference type="InterPro" id="IPR006531">
    <property type="entry name" value="Gp5/Vgr_OB"/>
</dbReference>
<comment type="caution">
    <text evidence="8">The sequence shown here is derived from an EMBL/GenBank/DDBJ whole genome shotgun (WGS) entry which is preliminary data.</text>
</comment>
<dbReference type="Gene3D" id="4.10.220.110">
    <property type="match status" value="1"/>
</dbReference>
<sequence>MAISQIITSARTAFSVRRFSVHESISSPFTISIWARSEDDSISMESVVGKPASFRLETGYAHVTSGGTRLWAGICSHFQQLKAVTPLPGQKPLHTYHARIVPTFWLLTQRRNHRIFQHVTVPDIVKKILGEWKIEADWKIDAGKYHKLEYKVQYGETDYAFISRLLEEVGIAFAFLDPNGEGAKLTFGGAFESGAPRPGLVFTNNPNQQAEKECVKNVRLAREVRPGAFTMRDHDFRRPAFELFGKAPNAEAPENRYEQYVYDPGTFLVDDGKGGDTPVADDKGVARYEQAYGQTRAEQMLHAERMGRKSVSFSTNVMDTQAGAVFSILGHPHSAVVGKPLLVTDFSIEGSHGGEWTMSGRAVFTDMPFRPPARTPKPRALGMQSAKVVGPKGQEIHTDEFGRVRVQFPWDREGKDDDGSSCWIRVSQGWAGTGFGMLALPRIGQEVLVSFLDGDPEQPLVVGRVYNRIEPVPYALPENKTISTWKGDSSLGSDGFNELKFEDKKGDELFYEQAQKNRRMLVKNNETITVLRHRQKQVGVNETDTTGVNRFEVTGINRSETTGANRMTVIGGTRRKLIKKNEAEQTQGERRLRVGKNQDIRLAKKKRELVDEDIHLLVKGDRREIIEKDQSMMVIESRHEKVEGRYALETGKQIHLSSAEVLVGEAAEDITIQGPGGFIRIDSMGVTIKGTMVYINEGGKKAGKGKGAKPEEPELPGDLDEDKDREEDEEEEERKPPPPMDQSKFPEERQFMKDLGVATIFSNLGDNFEVLGPHTRDYNCIAHTLGDHNQWVDPITGPASNPLQGMDGIYGAQGYTRSSDMNFDLEPGKQKIVVYATKNPDGSIADVTHGAIQDEHGTWTSKLGGWPLIRHETPGALNGADYGEPVAVYEK</sequence>
<dbReference type="Gene3D" id="2.40.50.230">
    <property type="entry name" value="Gp5 N-terminal domain"/>
    <property type="match status" value="1"/>
</dbReference>
<keyword evidence="3" id="KW-0964">Secreted</keyword>
<dbReference type="InterPro" id="IPR056106">
    <property type="entry name" value="DUF7689"/>
</dbReference>
<dbReference type="RefSeq" id="WP_271915890.1">
    <property type="nucleotide sequence ID" value="NZ_JAQNDO010000001.1"/>
</dbReference>
<evidence type="ECO:0000259" key="6">
    <source>
        <dbReference type="Pfam" id="PF22178"/>
    </source>
</evidence>
<feature type="region of interest" description="Disordered" evidence="4">
    <location>
        <begin position="699"/>
        <end position="745"/>
    </location>
</feature>
<dbReference type="SUPFAM" id="SSF69255">
    <property type="entry name" value="gp5 N-terminal domain-like"/>
    <property type="match status" value="1"/>
</dbReference>
<proteinExistence type="inferred from homology"/>
<evidence type="ECO:0000256" key="4">
    <source>
        <dbReference type="SAM" id="MobiDB-lite"/>
    </source>
</evidence>
<dbReference type="PANTHER" id="PTHR32305">
    <property type="match status" value="1"/>
</dbReference>
<dbReference type="InterPro" id="IPR006533">
    <property type="entry name" value="T6SS_Vgr_RhsGE"/>
</dbReference>
<feature type="domain" description="Gp5/Type VI secretion system Vgr C-terminal trimerisation" evidence="6">
    <location>
        <begin position="483"/>
        <end position="600"/>
    </location>
</feature>
<organism evidence="8 9">
    <name type="scientific">Polyangium mundeleinium</name>
    <dbReference type="NCBI Taxonomy" id="2995306"/>
    <lineage>
        <taxon>Bacteria</taxon>
        <taxon>Pseudomonadati</taxon>
        <taxon>Myxococcota</taxon>
        <taxon>Polyangia</taxon>
        <taxon>Polyangiales</taxon>
        <taxon>Polyangiaceae</taxon>
        <taxon>Polyangium</taxon>
    </lineage>
</organism>
<evidence type="ECO:0000313" key="8">
    <source>
        <dbReference type="EMBL" id="MDC0740691.1"/>
    </source>
</evidence>
<feature type="domain" description="DUF7689" evidence="7">
    <location>
        <begin position="770"/>
        <end position="889"/>
    </location>
</feature>
<dbReference type="SUPFAM" id="SSF69279">
    <property type="entry name" value="Phage tail proteins"/>
    <property type="match status" value="2"/>
</dbReference>
<dbReference type="InterPro" id="IPR050708">
    <property type="entry name" value="T6SS_VgrG/RHS"/>
</dbReference>
<evidence type="ECO:0000256" key="2">
    <source>
        <dbReference type="ARBA" id="ARBA00005558"/>
    </source>
</evidence>
<name>A0ABT5EFY7_9BACT</name>
<dbReference type="Gene3D" id="2.30.110.50">
    <property type="match status" value="1"/>
</dbReference>
<dbReference type="EMBL" id="JAQNDO010000001">
    <property type="protein sequence ID" value="MDC0740691.1"/>
    <property type="molecule type" value="Genomic_DNA"/>
</dbReference>
<dbReference type="Proteomes" id="UP001221411">
    <property type="component" value="Unassembled WGS sequence"/>
</dbReference>
<evidence type="ECO:0000313" key="9">
    <source>
        <dbReference type="Proteomes" id="UP001221411"/>
    </source>
</evidence>
<dbReference type="Pfam" id="PF22178">
    <property type="entry name" value="Gp5_trimer_C"/>
    <property type="match status" value="1"/>
</dbReference>
<protein>
    <submittedName>
        <fullName evidence="8">Type VI secretion system tip protein TssI/VgrG</fullName>
    </submittedName>
</protein>
<accession>A0ABT5EFY7</accession>
<evidence type="ECO:0000256" key="3">
    <source>
        <dbReference type="ARBA" id="ARBA00022525"/>
    </source>
</evidence>
<dbReference type="Gene3D" id="3.55.50.10">
    <property type="entry name" value="Baseplate protein-like domains"/>
    <property type="match status" value="1"/>
</dbReference>
<dbReference type="NCBIfam" id="TIGR01646">
    <property type="entry name" value="vgr_GE"/>
    <property type="match status" value="1"/>
</dbReference>
<feature type="compositionally biased region" description="Acidic residues" evidence="4">
    <location>
        <begin position="713"/>
        <end position="732"/>
    </location>
</feature>
<dbReference type="InterPro" id="IPR037026">
    <property type="entry name" value="Vgr_OB-fold_dom_sf"/>
</dbReference>
<comment type="subcellular location">
    <subcellularLocation>
        <location evidence="1">Secreted</location>
    </subcellularLocation>
</comment>
<comment type="similarity">
    <text evidence="2">Belongs to the VgrG protein family.</text>
</comment>
<reference evidence="8 9" key="1">
    <citation type="submission" date="2022-11" db="EMBL/GenBank/DDBJ databases">
        <title>Minimal conservation of predation-associated metabolite biosynthetic gene clusters underscores biosynthetic potential of Myxococcota including descriptions for ten novel species: Archangium lansinium sp. nov., Myxococcus landrumus sp. nov., Nannocystis bai.</title>
        <authorList>
            <person name="Ahearne A."/>
            <person name="Stevens C."/>
            <person name="Dowd S."/>
        </authorList>
    </citation>
    <scope>NUCLEOTIDE SEQUENCE [LARGE SCALE GENOMIC DNA]</scope>
    <source>
        <strain evidence="8 9">RJM3</strain>
    </source>
</reference>
<dbReference type="Pfam" id="PF04717">
    <property type="entry name" value="Phage_base_V"/>
    <property type="match status" value="1"/>
</dbReference>
<evidence type="ECO:0000259" key="5">
    <source>
        <dbReference type="Pfam" id="PF04717"/>
    </source>
</evidence>
<dbReference type="Pfam" id="PF24738">
    <property type="entry name" value="DUF7689"/>
    <property type="match status" value="1"/>
</dbReference>
<keyword evidence="9" id="KW-1185">Reference proteome</keyword>